<comment type="caution">
    <text evidence="2">The sequence shown here is derived from an EMBL/GenBank/DDBJ whole genome shotgun (WGS) entry which is preliminary data.</text>
</comment>
<evidence type="ECO:0000313" key="3">
    <source>
        <dbReference type="Proteomes" id="UP000604825"/>
    </source>
</evidence>
<accession>A0A811PGA8</accession>
<organism evidence="2 3">
    <name type="scientific">Miscanthus lutarioriparius</name>
    <dbReference type="NCBI Taxonomy" id="422564"/>
    <lineage>
        <taxon>Eukaryota</taxon>
        <taxon>Viridiplantae</taxon>
        <taxon>Streptophyta</taxon>
        <taxon>Embryophyta</taxon>
        <taxon>Tracheophyta</taxon>
        <taxon>Spermatophyta</taxon>
        <taxon>Magnoliopsida</taxon>
        <taxon>Liliopsida</taxon>
        <taxon>Poales</taxon>
        <taxon>Poaceae</taxon>
        <taxon>PACMAD clade</taxon>
        <taxon>Panicoideae</taxon>
        <taxon>Andropogonodae</taxon>
        <taxon>Andropogoneae</taxon>
        <taxon>Saccharinae</taxon>
        <taxon>Miscanthus</taxon>
    </lineage>
</organism>
<reference evidence="2" key="1">
    <citation type="submission" date="2020-10" db="EMBL/GenBank/DDBJ databases">
        <authorList>
            <person name="Han B."/>
            <person name="Lu T."/>
            <person name="Zhao Q."/>
            <person name="Huang X."/>
            <person name="Zhao Y."/>
        </authorList>
    </citation>
    <scope>NUCLEOTIDE SEQUENCE</scope>
</reference>
<evidence type="ECO:0000256" key="1">
    <source>
        <dbReference type="SAM" id="MobiDB-lite"/>
    </source>
</evidence>
<feature type="region of interest" description="Disordered" evidence="1">
    <location>
        <begin position="1"/>
        <end position="48"/>
    </location>
</feature>
<keyword evidence="3" id="KW-1185">Reference proteome</keyword>
<name>A0A811PGA8_9POAL</name>
<dbReference type="Proteomes" id="UP000604825">
    <property type="component" value="Unassembled WGS sequence"/>
</dbReference>
<sequence length="94" mass="9761">MALGRRLGAPQRSSQTTLESTTVQVQQQRRRSGGCSLPWRGAPAVGEGRDGLVSCPWRGDPALENVAASGPTLEKAIDGDAMESTAAVDGVVRG</sequence>
<gene>
    <name evidence="2" type="ORF">NCGR_LOCUS29184</name>
</gene>
<evidence type="ECO:0000313" key="2">
    <source>
        <dbReference type="EMBL" id="CAD6244518.1"/>
    </source>
</evidence>
<proteinExistence type="predicted"/>
<dbReference type="EMBL" id="CAJGYO010000007">
    <property type="protein sequence ID" value="CAD6244518.1"/>
    <property type="molecule type" value="Genomic_DNA"/>
</dbReference>
<dbReference type="AlphaFoldDB" id="A0A811PGA8"/>
<protein>
    <submittedName>
        <fullName evidence="2">Uncharacterized protein</fullName>
    </submittedName>
</protein>
<feature type="compositionally biased region" description="Polar residues" evidence="1">
    <location>
        <begin position="11"/>
        <end position="22"/>
    </location>
</feature>